<dbReference type="GO" id="GO:0004423">
    <property type="term" value="F:iduronate-2-sulfatase activity"/>
    <property type="evidence" value="ECO:0007669"/>
    <property type="project" value="InterPro"/>
</dbReference>
<dbReference type="PANTHER" id="PTHR45953">
    <property type="entry name" value="IDURONATE 2-SULFATASE"/>
    <property type="match status" value="1"/>
</dbReference>
<dbReference type="CDD" id="cd16030">
    <property type="entry name" value="iduronate-2-sulfatase"/>
    <property type="match status" value="1"/>
</dbReference>
<evidence type="ECO:0000256" key="3">
    <source>
        <dbReference type="ARBA" id="ARBA00022723"/>
    </source>
</evidence>
<evidence type="ECO:0000313" key="9">
    <source>
        <dbReference type="EMBL" id="MBB5040345.1"/>
    </source>
</evidence>
<dbReference type="RefSeq" id="WP_184212886.1">
    <property type="nucleotide sequence ID" value="NZ_JACHIF010000013.1"/>
</dbReference>
<accession>A0A7W7YQ96</accession>
<dbReference type="AlphaFoldDB" id="A0A7W7YQ96"/>
<dbReference type="GO" id="GO:0005737">
    <property type="term" value="C:cytoplasm"/>
    <property type="evidence" value="ECO:0007669"/>
    <property type="project" value="TreeGrafter"/>
</dbReference>
<evidence type="ECO:0000259" key="8">
    <source>
        <dbReference type="Pfam" id="PF00884"/>
    </source>
</evidence>
<feature type="domain" description="Sulfatase N-terminal" evidence="8">
    <location>
        <begin position="35"/>
        <end position="411"/>
    </location>
</feature>
<comment type="caution">
    <text evidence="9">The sequence shown here is derived from an EMBL/GenBank/DDBJ whole genome shotgun (WGS) entry which is preliminary data.</text>
</comment>
<evidence type="ECO:0000256" key="7">
    <source>
        <dbReference type="SAM" id="MobiDB-lite"/>
    </source>
</evidence>
<keyword evidence="5" id="KW-0378">Hydrolase</keyword>
<evidence type="ECO:0000256" key="1">
    <source>
        <dbReference type="ARBA" id="ARBA00001913"/>
    </source>
</evidence>
<dbReference type="Pfam" id="PF00884">
    <property type="entry name" value="Sulfatase"/>
    <property type="match status" value="1"/>
</dbReference>
<keyword evidence="4" id="KW-0732">Signal</keyword>
<dbReference type="GO" id="GO:0046872">
    <property type="term" value="F:metal ion binding"/>
    <property type="evidence" value="ECO:0007669"/>
    <property type="project" value="UniProtKB-KW"/>
</dbReference>
<comment type="similarity">
    <text evidence="2">Belongs to the sulfatase family.</text>
</comment>
<dbReference type="Gene3D" id="3.40.720.10">
    <property type="entry name" value="Alkaline Phosphatase, subunit A"/>
    <property type="match status" value="1"/>
</dbReference>
<evidence type="ECO:0000313" key="10">
    <source>
        <dbReference type="Proteomes" id="UP000534294"/>
    </source>
</evidence>
<sequence>MKSARALSLFMIMIHIGWVFAPSSSVLAEEARAHPNVLLIAVDDLNDWIGCMKGHPQARTPNMDRLAERGVLFTNAHCAAPVCLASRTALFSGRYPDQTRVFSNWGKTKGKPPAKSLQMPLHFSGSGYETLGTGKLYHSASPEFFDDYYDTENRWSPFTQEQARYTDEEQPSKGSANPRHVIKGGPGGHDWALPLNGLPSERNATGKEGESFDWGPVDVNDEEMGDTRVTNWAMTKLEEPRAKPFFLGVGYYRPHIPLFAPQQDFDALPPVEAIELPAHRPNDLEDLGKAGKKFALDPITAGTHKLVADHDQWKQAVRAYLACITYVDRQIGRLISKLEASPHADNTWIILFSDHGWQLGEKQHWGKWTGWRASTRIPLIIVPPANFQAAHGQICAEPVSLMDLYPSLIEVCHLNEKKSIVGQSLVPLLMKPEKATGRAVVTAFDPGNHSLSTRDWRYLRYDNNEEELYDIQADPHEWHNLASDPSYQTKLLELRKSLDEELEKIRTTDTP</sequence>
<organism evidence="9 10">
    <name type="scientific">Prosthecobacter dejongeii</name>
    <dbReference type="NCBI Taxonomy" id="48465"/>
    <lineage>
        <taxon>Bacteria</taxon>
        <taxon>Pseudomonadati</taxon>
        <taxon>Verrucomicrobiota</taxon>
        <taxon>Verrucomicrobiia</taxon>
        <taxon>Verrucomicrobiales</taxon>
        <taxon>Verrucomicrobiaceae</taxon>
        <taxon>Prosthecobacter</taxon>
    </lineage>
</organism>
<keyword evidence="6" id="KW-0106">Calcium</keyword>
<evidence type="ECO:0000256" key="2">
    <source>
        <dbReference type="ARBA" id="ARBA00008779"/>
    </source>
</evidence>
<evidence type="ECO:0000256" key="4">
    <source>
        <dbReference type="ARBA" id="ARBA00022729"/>
    </source>
</evidence>
<reference evidence="9 10" key="1">
    <citation type="submission" date="2020-08" db="EMBL/GenBank/DDBJ databases">
        <title>Genomic Encyclopedia of Type Strains, Phase IV (KMG-IV): sequencing the most valuable type-strain genomes for metagenomic binning, comparative biology and taxonomic classification.</title>
        <authorList>
            <person name="Goeker M."/>
        </authorList>
    </citation>
    <scope>NUCLEOTIDE SEQUENCE [LARGE SCALE GENOMIC DNA]</scope>
    <source>
        <strain evidence="9 10">DSM 12251</strain>
    </source>
</reference>
<dbReference type="InterPro" id="IPR035874">
    <property type="entry name" value="IDS"/>
</dbReference>
<dbReference type="Proteomes" id="UP000534294">
    <property type="component" value="Unassembled WGS sequence"/>
</dbReference>
<dbReference type="EMBL" id="JACHIF010000013">
    <property type="protein sequence ID" value="MBB5040345.1"/>
    <property type="molecule type" value="Genomic_DNA"/>
</dbReference>
<dbReference type="PANTHER" id="PTHR45953:SF1">
    <property type="entry name" value="IDURONATE 2-SULFATASE"/>
    <property type="match status" value="1"/>
</dbReference>
<name>A0A7W7YQ96_9BACT</name>
<gene>
    <name evidence="9" type="ORF">HNQ64_004629</name>
</gene>
<dbReference type="SUPFAM" id="SSF53649">
    <property type="entry name" value="Alkaline phosphatase-like"/>
    <property type="match status" value="1"/>
</dbReference>
<protein>
    <submittedName>
        <fullName evidence="9">Arylsulfatase A-like enzyme</fullName>
    </submittedName>
</protein>
<comment type="cofactor">
    <cofactor evidence="1">
        <name>Ca(2+)</name>
        <dbReference type="ChEBI" id="CHEBI:29108"/>
    </cofactor>
</comment>
<keyword evidence="3" id="KW-0479">Metal-binding</keyword>
<evidence type="ECO:0000256" key="6">
    <source>
        <dbReference type="ARBA" id="ARBA00022837"/>
    </source>
</evidence>
<proteinExistence type="inferred from homology"/>
<feature type="region of interest" description="Disordered" evidence="7">
    <location>
        <begin position="163"/>
        <end position="220"/>
    </location>
</feature>
<keyword evidence="10" id="KW-1185">Reference proteome</keyword>
<evidence type="ECO:0000256" key="5">
    <source>
        <dbReference type="ARBA" id="ARBA00022801"/>
    </source>
</evidence>
<dbReference type="InterPro" id="IPR000917">
    <property type="entry name" value="Sulfatase_N"/>
</dbReference>
<dbReference type="InterPro" id="IPR017850">
    <property type="entry name" value="Alkaline_phosphatase_core_sf"/>
</dbReference>